<dbReference type="InterPro" id="IPR010324">
    <property type="entry name" value="DRP"/>
</dbReference>
<comment type="caution">
    <text evidence="1">The sequence shown here is derived from an EMBL/GenBank/DDBJ whole genome shotgun (WGS) entry which is preliminary data.</text>
</comment>
<proteinExistence type="predicted"/>
<dbReference type="EMBL" id="SVCM01000098">
    <property type="protein sequence ID" value="MBE6060270.1"/>
    <property type="molecule type" value="Genomic_DNA"/>
</dbReference>
<dbReference type="Proteomes" id="UP000768462">
    <property type="component" value="Unassembled WGS sequence"/>
</dbReference>
<dbReference type="InterPro" id="IPR043025">
    <property type="entry name" value="DRP_PD-(D/E)XK_dom"/>
</dbReference>
<protein>
    <submittedName>
        <fullName evidence="1">Uncharacterized protein</fullName>
    </submittedName>
</protein>
<name>A0A927ZPJ0_9CLOT</name>
<dbReference type="AlphaFoldDB" id="A0A927ZPJ0"/>
<sequence length="42" mass="4697">MNLQMSASIADTYTSNSQKNIVVTENYVNGNLCHRCGNDYIN</sequence>
<dbReference type="Pfam" id="PF06044">
    <property type="entry name" value="DpnI"/>
    <property type="match status" value="1"/>
</dbReference>
<evidence type="ECO:0000313" key="2">
    <source>
        <dbReference type="Proteomes" id="UP000768462"/>
    </source>
</evidence>
<dbReference type="Gene3D" id="3.40.210.30">
    <property type="entry name" value="Dam replacing family, catalytic PD-(D/E)XK domain"/>
    <property type="match status" value="1"/>
</dbReference>
<gene>
    <name evidence="1" type="ORF">E7215_08870</name>
</gene>
<accession>A0A927ZPJ0</accession>
<organism evidence="1 2">
    <name type="scientific">Clostridium sulfidigenes</name>
    <dbReference type="NCBI Taxonomy" id="318464"/>
    <lineage>
        <taxon>Bacteria</taxon>
        <taxon>Bacillati</taxon>
        <taxon>Bacillota</taxon>
        <taxon>Clostridia</taxon>
        <taxon>Eubacteriales</taxon>
        <taxon>Clostridiaceae</taxon>
        <taxon>Clostridium</taxon>
    </lineage>
</organism>
<reference evidence="1" key="1">
    <citation type="submission" date="2019-04" db="EMBL/GenBank/DDBJ databases">
        <title>Evolution of Biomass-Degrading Anaerobic Consortia Revealed by Metagenomics.</title>
        <authorList>
            <person name="Peng X."/>
        </authorList>
    </citation>
    <scope>NUCLEOTIDE SEQUENCE</scope>
    <source>
        <strain evidence="1">SIG254</strain>
    </source>
</reference>
<evidence type="ECO:0000313" key="1">
    <source>
        <dbReference type="EMBL" id="MBE6060270.1"/>
    </source>
</evidence>